<evidence type="ECO:0000256" key="2">
    <source>
        <dbReference type="SAM" id="SignalP"/>
    </source>
</evidence>
<accession>Q18913</accession>
<dbReference type="Bgee" id="WBGene00016998">
    <property type="expression patterns" value="Expressed in larva and 3 other cell types or tissues"/>
</dbReference>
<dbReference type="Proteomes" id="UP000001940">
    <property type="component" value="Chromosome X"/>
</dbReference>
<keyword evidence="1" id="KW-0472">Membrane</keyword>
<feature type="signal peptide" evidence="2">
    <location>
        <begin position="1"/>
        <end position="20"/>
    </location>
</feature>
<dbReference type="PaxDb" id="6239-D1005.4"/>
<feature type="transmembrane region" description="Helical" evidence="1">
    <location>
        <begin position="106"/>
        <end position="126"/>
    </location>
</feature>
<dbReference type="OMA" id="CIKSHAN"/>
<evidence type="ECO:0000313" key="3">
    <source>
        <dbReference type="EMBL" id="CCD68279.2"/>
    </source>
</evidence>
<dbReference type="GeneID" id="183882"/>
<evidence type="ECO:0000313" key="4">
    <source>
        <dbReference type="Proteomes" id="UP000001940"/>
    </source>
</evidence>
<dbReference type="KEGG" id="cel:CELE_D1005.4"/>
<dbReference type="UCSC" id="D1005.4">
    <property type="organism name" value="c. elegans"/>
</dbReference>
<protein>
    <submittedName>
        <fullName evidence="3">Activin_recp domain-containing protein</fullName>
    </submittedName>
</protein>
<gene>
    <name evidence="3" type="ORF">CELE_D1005.4</name>
    <name evidence="3 5" type="ORF">D1005.4</name>
</gene>
<dbReference type="InParanoid" id="Q18913"/>
<keyword evidence="1" id="KW-1133">Transmembrane helix</keyword>
<dbReference type="CTD" id="183882"/>
<proteinExistence type="predicted"/>
<keyword evidence="4" id="KW-1185">Reference proteome</keyword>
<dbReference type="RefSeq" id="NP_508281.2">
    <property type="nucleotide sequence ID" value="NM_075880.2"/>
</dbReference>
<evidence type="ECO:0000256" key="1">
    <source>
        <dbReference type="SAM" id="Phobius"/>
    </source>
</evidence>
<dbReference type="EMBL" id="BX284606">
    <property type="protein sequence ID" value="CCD68279.2"/>
    <property type="molecule type" value="Genomic_DNA"/>
</dbReference>
<dbReference type="WormBase" id="D1005.4">
    <property type="protein sequence ID" value="CE47340"/>
    <property type="gene ID" value="WBGene00016998"/>
</dbReference>
<reference evidence="3 4" key="1">
    <citation type="journal article" date="1998" name="Science">
        <title>Genome sequence of the nematode C. elegans: a platform for investigating biology.</title>
        <authorList>
            <consortium name="The C. elegans sequencing consortium"/>
            <person name="Sulson J.E."/>
            <person name="Waterston R."/>
        </authorList>
    </citation>
    <scope>NUCLEOTIDE SEQUENCE [LARGE SCALE GENOMIC DNA]</scope>
    <source>
        <strain evidence="3 4">Bristol N2</strain>
    </source>
</reference>
<sequence length="127" mass="14204">MPTYFLFISIFITFIIPVASIQCWAFSQMDYEGKTHTVGKTAITCNGLYCLTLSEQASYFTVFNGTCPDPTVSITNCDTNGVSCQKEKLGDVDVKACCCNYDFCNLSGQSFTTFSAIYVFCMFFFLF</sequence>
<dbReference type="FunCoup" id="Q18913">
    <property type="interactions" value="959"/>
</dbReference>
<evidence type="ECO:0000313" key="5">
    <source>
        <dbReference type="WormBase" id="D1005.4"/>
    </source>
</evidence>
<feature type="chain" id="PRO_5004186855" evidence="2">
    <location>
        <begin position="21"/>
        <end position="127"/>
    </location>
</feature>
<keyword evidence="2" id="KW-0732">Signal</keyword>
<dbReference type="OrthoDB" id="5787581at2759"/>
<dbReference type="eggNOG" id="ENOG502TIR1">
    <property type="taxonomic scope" value="Eukaryota"/>
</dbReference>
<keyword evidence="1" id="KW-0812">Transmembrane</keyword>
<dbReference type="AGR" id="WB:WBGene00016998"/>
<name>Q18913_CAEEL</name>
<dbReference type="AlphaFoldDB" id="Q18913"/>
<organism evidence="3 4">
    <name type="scientific">Caenorhabditis elegans</name>
    <dbReference type="NCBI Taxonomy" id="6239"/>
    <lineage>
        <taxon>Eukaryota</taxon>
        <taxon>Metazoa</taxon>
        <taxon>Ecdysozoa</taxon>
        <taxon>Nematoda</taxon>
        <taxon>Chromadorea</taxon>
        <taxon>Rhabditida</taxon>
        <taxon>Rhabditina</taxon>
        <taxon>Rhabditomorpha</taxon>
        <taxon>Rhabditoidea</taxon>
        <taxon>Rhabditidae</taxon>
        <taxon>Peloderinae</taxon>
        <taxon>Caenorhabditis</taxon>
    </lineage>
</organism>
<dbReference type="HOGENOM" id="CLU_1961527_0_0_1"/>